<dbReference type="Pfam" id="PF00535">
    <property type="entry name" value="Glycos_transf_2"/>
    <property type="match status" value="1"/>
</dbReference>
<dbReference type="PANTHER" id="PTHR22916">
    <property type="entry name" value="GLYCOSYLTRANSFERASE"/>
    <property type="match status" value="1"/>
</dbReference>
<dbReference type="STRING" id="467210.HMPREF1866_00126"/>
<reference evidence="3" key="1">
    <citation type="submission" date="2016-01" db="EMBL/GenBank/DDBJ databases">
        <authorList>
            <person name="Mitreva M."/>
            <person name="Pepin K.H."/>
            <person name="Mihindukulasuriya K.A."/>
            <person name="Fulton R."/>
            <person name="Fronick C."/>
            <person name="O'Laughlin M."/>
            <person name="Miner T."/>
            <person name="Herter B."/>
            <person name="Rosa B.A."/>
            <person name="Cordes M."/>
            <person name="Tomlinson C."/>
            <person name="Wollam A."/>
            <person name="Palsikar V.B."/>
            <person name="Mardis E.R."/>
            <person name="Wilson R.K."/>
        </authorList>
    </citation>
    <scope>NUCLEOTIDE SEQUENCE [LARGE SCALE GENOMIC DNA]</scope>
    <source>
        <strain evidence="3">DNF00896</strain>
    </source>
</reference>
<feature type="domain" description="Glycosyltransferase 2-like" evidence="1">
    <location>
        <begin position="4"/>
        <end position="153"/>
    </location>
</feature>
<keyword evidence="2" id="KW-0808">Transferase</keyword>
<proteinExistence type="predicted"/>
<dbReference type="RefSeq" id="WP_060930141.1">
    <property type="nucleotide sequence ID" value="NZ_KQ959772.1"/>
</dbReference>
<dbReference type="EMBL" id="LSDA01000002">
    <property type="protein sequence ID" value="KXB61185.1"/>
    <property type="molecule type" value="Genomic_DNA"/>
</dbReference>
<dbReference type="OrthoDB" id="199095at2"/>
<keyword evidence="3" id="KW-1185">Reference proteome</keyword>
<protein>
    <submittedName>
        <fullName evidence="2">Glycosyltransferase, group 2 family protein</fullName>
    </submittedName>
</protein>
<gene>
    <name evidence="2" type="ORF">HMPREF1866_00126</name>
</gene>
<dbReference type="SUPFAM" id="SSF53448">
    <property type="entry name" value="Nucleotide-diphospho-sugar transferases"/>
    <property type="match status" value="1"/>
</dbReference>
<dbReference type="Proteomes" id="UP000070394">
    <property type="component" value="Unassembled WGS sequence"/>
</dbReference>
<organism evidence="2 3">
    <name type="scientific">Lachnoanaerobaculum saburreum</name>
    <dbReference type="NCBI Taxonomy" id="467210"/>
    <lineage>
        <taxon>Bacteria</taxon>
        <taxon>Bacillati</taxon>
        <taxon>Bacillota</taxon>
        <taxon>Clostridia</taxon>
        <taxon>Lachnospirales</taxon>
        <taxon>Lachnospiraceae</taxon>
        <taxon>Lachnoanaerobaculum</taxon>
    </lineage>
</organism>
<dbReference type="PATRIC" id="fig|467210.3.peg.125"/>
<sequence length="320" mass="38119">MKVSICCITYNHGKYIKKAIDSFLAQKRDFDIEILINDDASTDDTADIIREYEKKYPDIIKPIYHDENMYSKGVTNPSGVYNFPRASGEYIAMCEGDDYWCDDEKLRMQVEILDKNKDISFCFHAAKVENLDNTFSPDRIRPYEKSMRIGAKEVINKRTHYPTASLLLRSEYMKSLPQYYFDCKVGDIPMQIISAKYGDAYYIDRVMSVYRMGVPKSWTASQFSGDYKKKQEDYYQNMKQMYEAYDKDSDYRFHSEVEAARKRLRFLTYVNVRDFKNILSKRYKNEYKELDFRERFFIKFEYFLPGVYNLVRKTALSLKK</sequence>
<accession>A0A134A0H3</accession>
<comment type="caution">
    <text evidence="2">The sequence shown here is derived from an EMBL/GenBank/DDBJ whole genome shotgun (WGS) entry which is preliminary data.</text>
</comment>
<dbReference type="InterPro" id="IPR001173">
    <property type="entry name" value="Glyco_trans_2-like"/>
</dbReference>
<dbReference type="InterPro" id="IPR029044">
    <property type="entry name" value="Nucleotide-diphossugar_trans"/>
</dbReference>
<dbReference type="Gene3D" id="3.90.550.10">
    <property type="entry name" value="Spore Coat Polysaccharide Biosynthesis Protein SpsA, Chain A"/>
    <property type="match status" value="1"/>
</dbReference>
<evidence type="ECO:0000313" key="2">
    <source>
        <dbReference type="EMBL" id="KXB61185.1"/>
    </source>
</evidence>
<evidence type="ECO:0000259" key="1">
    <source>
        <dbReference type="Pfam" id="PF00535"/>
    </source>
</evidence>
<dbReference type="PANTHER" id="PTHR22916:SF3">
    <property type="entry name" value="UDP-GLCNAC:BETAGAL BETA-1,3-N-ACETYLGLUCOSAMINYLTRANSFERASE-LIKE PROTEIN 1"/>
    <property type="match status" value="1"/>
</dbReference>
<evidence type="ECO:0000313" key="3">
    <source>
        <dbReference type="Proteomes" id="UP000070394"/>
    </source>
</evidence>
<name>A0A134A0H3_9FIRM</name>
<dbReference type="AlphaFoldDB" id="A0A134A0H3"/>
<dbReference type="GO" id="GO:0016758">
    <property type="term" value="F:hexosyltransferase activity"/>
    <property type="evidence" value="ECO:0007669"/>
    <property type="project" value="UniProtKB-ARBA"/>
</dbReference>